<keyword evidence="1 4" id="KW-0808">Transferase</keyword>
<dbReference type="Pfam" id="PF13439">
    <property type="entry name" value="Glyco_transf_4"/>
    <property type="match status" value="1"/>
</dbReference>
<evidence type="ECO:0000313" key="4">
    <source>
        <dbReference type="EMBL" id="KKR87108.1"/>
    </source>
</evidence>
<sequence>MIIGFDGSRAFLKNRTGTENYAFQLLTHLAKIDHKNIYKIYLRPPATQGESLRGWPPNFQFSVLSIKYLWTQFGLAKQTFIDKLDVLFVPSHTLPVIRNPGLKTVITVHDLGSKYLPKMHQLKQQLYLKFMTDIQLKTANHIIAVSQATKSDIIHNIEIQPDKISVVYEGYDKDKFKVQNSKFKVASLPYFLFVGTIQPRKNLERLLKAYASFLNDFLEVRSEKLEFDSLKFRSLDQKVKKSKIQDQGYPTSHFKNSVPRFVLAGGKGWSSDEIYELPKKLGIEKYVKFLGYVPDEKLPALYCGAQALLFPSLFEGFGLPILEAMACGCPVLTSNISSMPEVTGKAALLVDPYSVNDIARGIKQIMDPKVKEKLINAGFTQAKKFSWEKAARDTLQILEKVISS</sequence>
<dbReference type="GO" id="GO:0016757">
    <property type="term" value="F:glycosyltransferase activity"/>
    <property type="evidence" value="ECO:0007669"/>
    <property type="project" value="InterPro"/>
</dbReference>
<dbReference type="EMBL" id="LCAG01000007">
    <property type="protein sequence ID" value="KKR87108.1"/>
    <property type="molecule type" value="Genomic_DNA"/>
</dbReference>
<dbReference type="PANTHER" id="PTHR46401:SF2">
    <property type="entry name" value="GLYCOSYLTRANSFERASE WBBK-RELATED"/>
    <property type="match status" value="1"/>
</dbReference>
<evidence type="ECO:0000259" key="3">
    <source>
        <dbReference type="Pfam" id="PF13439"/>
    </source>
</evidence>
<dbReference type="Proteomes" id="UP000034854">
    <property type="component" value="Unassembled WGS sequence"/>
</dbReference>
<feature type="domain" description="Glycosyl transferase family 1" evidence="2">
    <location>
        <begin position="256"/>
        <end position="377"/>
    </location>
</feature>
<dbReference type="CDD" id="cd03809">
    <property type="entry name" value="GT4_MtfB-like"/>
    <property type="match status" value="1"/>
</dbReference>
<organism evidence="4 5">
    <name type="scientific">Candidatus Curtissbacteria bacterium GW2011_GWA1_41_11</name>
    <dbReference type="NCBI Taxonomy" id="1618409"/>
    <lineage>
        <taxon>Bacteria</taxon>
        <taxon>Candidatus Curtissiibacteriota</taxon>
    </lineage>
</organism>
<dbReference type="Pfam" id="PF00534">
    <property type="entry name" value="Glycos_transf_1"/>
    <property type="match status" value="1"/>
</dbReference>
<dbReference type="Gene3D" id="3.40.50.2000">
    <property type="entry name" value="Glycogen Phosphorylase B"/>
    <property type="match status" value="2"/>
</dbReference>
<protein>
    <submittedName>
        <fullName evidence="4">Glycosyl transferase group 1</fullName>
    </submittedName>
</protein>
<name>A0A0G0UDY3_9BACT</name>
<dbReference type="InterPro" id="IPR001296">
    <property type="entry name" value="Glyco_trans_1"/>
</dbReference>
<dbReference type="GO" id="GO:0009103">
    <property type="term" value="P:lipopolysaccharide biosynthetic process"/>
    <property type="evidence" value="ECO:0007669"/>
    <property type="project" value="TreeGrafter"/>
</dbReference>
<proteinExistence type="predicted"/>
<evidence type="ECO:0000256" key="1">
    <source>
        <dbReference type="ARBA" id="ARBA00022679"/>
    </source>
</evidence>
<dbReference type="AlphaFoldDB" id="A0A0G0UDY3"/>
<accession>A0A0G0UDY3</accession>
<evidence type="ECO:0000313" key="5">
    <source>
        <dbReference type="Proteomes" id="UP000034854"/>
    </source>
</evidence>
<feature type="domain" description="Glycosyltransferase subfamily 4-like N-terminal" evidence="3">
    <location>
        <begin position="17"/>
        <end position="174"/>
    </location>
</feature>
<gene>
    <name evidence="4" type="ORF">UU34_C0007G0011</name>
</gene>
<comment type="caution">
    <text evidence="4">The sequence shown here is derived from an EMBL/GenBank/DDBJ whole genome shotgun (WGS) entry which is preliminary data.</text>
</comment>
<dbReference type="PANTHER" id="PTHR46401">
    <property type="entry name" value="GLYCOSYLTRANSFERASE WBBK-RELATED"/>
    <property type="match status" value="1"/>
</dbReference>
<dbReference type="InterPro" id="IPR028098">
    <property type="entry name" value="Glyco_trans_4-like_N"/>
</dbReference>
<dbReference type="SUPFAM" id="SSF53756">
    <property type="entry name" value="UDP-Glycosyltransferase/glycogen phosphorylase"/>
    <property type="match status" value="1"/>
</dbReference>
<evidence type="ECO:0000259" key="2">
    <source>
        <dbReference type="Pfam" id="PF00534"/>
    </source>
</evidence>
<reference evidence="4 5" key="1">
    <citation type="journal article" date="2015" name="Nature">
        <title>rRNA introns, odd ribosomes, and small enigmatic genomes across a large radiation of phyla.</title>
        <authorList>
            <person name="Brown C.T."/>
            <person name="Hug L.A."/>
            <person name="Thomas B.C."/>
            <person name="Sharon I."/>
            <person name="Castelle C.J."/>
            <person name="Singh A."/>
            <person name="Wilkins M.J."/>
            <person name="Williams K.H."/>
            <person name="Banfield J.F."/>
        </authorList>
    </citation>
    <scope>NUCLEOTIDE SEQUENCE [LARGE SCALE GENOMIC DNA]</scope>
</reference>